<dbReference type="SMART" id="SM00633">
    <property type="entry name" value="Glyco_10"/>
    <property type="match status" value="1"/>
</dbReference>
<evidence type="ECO:0000256" key="1">
    <source>
        <dbReference type="ARBA" id="ARBA00007495"/>
    </source>
</evidence>
<protein>
    <recommendedName>
        <fullName evidence="6">GH10 domain-containing protein</fullName>
    </recommendedName>
</protein>
<feature type="compositionally biased region" description="Basic residues" evidence="5">
    <location>
        <begin position="76"/>
        <end position="86"/>
    </location>
</feature>
<dbReference type="EMBL" id="PZQS01000013">
    <property type="protein sequence ID" value="PVD19687.1"/>
    <property type="molecule type" value="Genomic_DNA"/>
</dbReference>
<feature type="domain" description="GH10" evidence="6">
    <location>
        <begin position="126"/>
        <end position="353"/>
    </location>
</feature>
<gene>
    <name evidence="7" type="ORF">C0Q70_20177</name>
</gene>
<dbReference type="GO" id="GO:0031176">
    <property type="term" value="F:endo-1,4-beta-xylanase activity"/>
    <property type="evidence" value="ECO:0007669"/>
    <property type="project" value="UniProtKB-ARBA"/>
</dbReference>
<evidence type="ECO:0000259" key="6">
    <source>
        <dbReference type="SMART" id="SM00633"/>
    </source>
</evidence>
<reference evidence="7 8" key="1">
    <citation type="submission" date="2018-04" db="EMBL/GenBank/DDBJ databases">
        <title>The genome of golden apple snail Pomacea canaliculata provides insight into stress tolerance and invasive adaptation.</title>
        <authorList>
            <person name="Liu C."/>
            <person name="Liu B."/>
            <person name="Ren Y."/>
            <person name="Zhang Y."/>
            <person name="Wang H."/>
            <person name="Li S."/>
            <person name="Jiang F."/>
            <person name="Yin L."/>
            <person name="Zhang G."/>
            <person name="Qian W."/>
            <person name="Fan W."/>
        </authorList>
    </citation>
    <scope>NUCLEOTIDE SEQUENCE [LARGE SCALE GENOMIC DNA]</scope>
    <source>
        <strain evidence="7">SZHN2017</strain>
        <tissue evidence="7">Muscle</tissue>
    </source>
</reference>
<dbReference type="InterPro" id="IPR044846">
    <property type="entry name" value="GH10"/>
</dbReference>
<accession>A0A2T7NET0</accession>
<proteinExistence type="inferred from homology"/>
<evidence type="ECO:0000256" key="3">
    <source>
        <dbReference type="ARBA" id="ARBA00023277"/>
    </source>
</evidence>
<dbReference type="AlphaFoldDB" id="A0A2T7NET0"/>
<comment type="similarity">
    <text evidence="1">Belongs to the glycosyl hydrolase 10 (cellulase F) family.</text>
</comment>
<comment type="caution">
    <text evidence="7">The sequence shown here is derived from an EMBL/GenBank/DDBJ whole genome shotgun (WGS) entry which is preliminary data.</text>
</comment>
<keyword evidence="8" id="KW-1185">Reference proteome</keyword>
<dbReference type="OrthoDB" id="1650875at2759"/>
<feature type="region of interest" description="Disordered" evidence="5">
    <location>
        <begin position="51"/>
        <end position="103"/>
    </location>
</feature>
<keyword evidence="4" id="KW-0624">Polysaccharide degradation</keyword>
<dbReference type="SUPFAM" id="SSF51445">
    <property type="entry name" value="(Trans)glycosidases"/>
    <property type="match status" value="1"/>
</dbReference>
<evidence type="ECO:0000256" key="5">
    <source>
        <dbReference type="SAM" id="MobiDB-lite"/>
    </source>
</evidence>
<feature type="compositionally biased region" description="Basic and acidic residues" evidence="5">
    <location>
        <begin position="57"/>
        <end position="75"/>
    </location>
</feature>
<sequence length="522" mass="57976">MGDNWMVLNCHQPESFLIVIAKTHQIRFALHKKNPRLVAVGDSAKKCKVFRGKQRHQCQDEQSESKDKKHEDAKSKAGKSPRKKTRVSRDQPPKLRWSRKARKTARQHTECRLYCPVLTPALACGIQSKNPDFSKAVHATDVLLKNGLKVRGHSILWGVKDSVPGWVQSLRGRQLRTELVRHVERMTNITRGKLAHWDVQNELLHEQYYEETLQDPNITMEMFKLVKRLDPCPQSLPQRLPGVTIGGKTEAYHDLAEDFKRAGTGIQGLGIQGHTKDFIKPDPTMIWRRLDRLAQTGLELFMTEFDLGLANDDVLVRADLAGGRHPGLLCSPWVSGLIFWDSGTDKQRFHDKGLISGPDLQSRQVNLDQIQLSDKMTVINGTATCTAHLHGMLPTPTELVATAQCCRLEGLTCDYRVAGPSAIFDGARAEAVCPSGYFPFGVTATAACCNGRLKCHVVQSHFLRGRRAHVTCPPNYIMTGCNAFSVDGKYRGAFTERGISVCTAVSETGVGVTAYATCCIAG</sequence>
<dbReference type="Pfam" id="PF00331">
    <property type="entry name" value="Glyco_hydro_10"/>
    <property type="match status" value="2"/>
</dbReference>
<keyword evidence="3" id="KW-0119">Carbohydrate metabolism</keyword>
<evidence type="ECO:0000256" key="4">
    <source>
        <dbReference type="ARBA" id="ARBA00023326"/>
    </source>
</evidence>
<dbReference type="PANTHER" id="PTHR31490">
    <property type="entry name" value="GLYCOSYL HYDROLASE"/>
    <property type="match status" value="1"/>
</dbReference>
<evidence type="ECO:0000256" key="2">
    <source>
        <dbReference type="ARBA" id="ARBA00022801"/>
    </source>
</evidence>
<dbReference type="Proteomes" id="UP000245119">
    <property type="component" value="Linkage Group LG13"/>
</dbReference>
<dbReference type="GO" id="GO:0000272">
    <property type="term" value="P:polysaccharide catabolic process"/>
    <property type="evidence" value="ECO:0007669"/>
    <property type="project" value="UniProtKB-KW"/>
</dbReference>
<dbReference type="Gene3D" id="3.20.20.80">
    <property type="entry name" value="Glycosidases"/>
    <property type="match status" value="1"/>
</dbReference>
<dbReference type="InterPro" id="IPR001000">
    <property type="entry name" value="GH10_dom"/>
</dbReference>
<keyword evidence="2" id="KW-0378">Hydrolase</keyword>
<evidence type="ECO:0000313" key="7">
    <source>
        <dbReference type="EMBL" id="PVD19687.1"/>
    </source>
</evidence>
<dbReference type="InterPro" id="IPR017853">
    <property type="entry name" value="GH"/>
</dbReference>
<name>A0A2T7NET0_POMCA</name>
<dbReference type="PANTHER" id="PTHR31490:SF1">
    <property type="entry name" value="ENDO-1,4-BETA-XYLANASE 1"/>
    <property type="match status" value="1"/>
</dbReference>
<dbReference type="Gene3D" id="2.60.120.690">
    <property type="entry name" value="Proprotein convertase subtilisin/kexin type 9"/>
    <property type="match status" value="2"/>
</dbReference>
<organism evidence="7 8">
    <name type="scientific">Pomacea canaliculata</name>
    <name type="common">Golden apple snail</name>
    <dbReference type="NCBI Taxonomy" id="400727"/>
    <lineage>
        <taxon>Eukaryota</taxon>
        <taxon>Metazoa</taxon>
        <taxon>Spiralia</taxon>
        <taxon>Lophotrochozoa</taxon>
        <taxon>Mollusca</taxon>
        <taxon>Gastropoda</taxon>
        <taxon>Caenogastropoda</taxon>
        <taxon>Architaenioglossa</taxon>
        <taxon>Ampullarioidea</taxon>
        <taxon>Ampullariidae</taxon>
        <taxon>Pomacea</taxon>
    </lineage>
</organism>
<evidence type="ECO:0000313" key="8">
    <source>
        <dbReference type="Proteomes" id="UP000245119"/>
    </source>
</evidence>